<proteinExistence type="predicted"/>
<feature type="chain" id="PRO_5039629487" description="DUF3558 domain-containing protein" evidence="1">
    <location>
        <begin position="19"/>
        <end position="197"/>
    </location>
</feature>
<evidence type="ECO:0008006" key="4">
    <source>
        <dbReference type="Google" id="ProtNLM"/>
    </source>
</evidence>
<protein>
    <recommendedName>
        <fullName evidence="4">DUF3558 domain-containing protein</fullName>
    </recommendedName>
</protein>
<evidence type="ECO:0000313" key="2">
    <source>
        <dbReference type="EMBL" id="GGK53257.1"/>
    </source>
</evidence>
<keyword evidence="3" id="KW-1185">Reference proteome</keyword>
<reference evidence="2" key="1">
    <citation type="journal article" date="2014" name="Int. J. Syst. Evol. Microbiol.">
        <title>Complete genome sequence of Corynebacterium casei LMG S-19264T (=DSM 44701T), isolated from a smear-ripened cheese.</title>
        <authorList>
            <consortium name="US DOE Joint Genome Institute (JGI-PGF)"/>
            <person name="Walter F."/>
            <person name="Albersmeier A."/>
            <person name="Kalinowski J."/>
            <person name="Ruckert C."/>
        </authorList>
    </citation>
    <scope>NUCLEOTIDE SEQUENCE</scope>
    <source>
        <strain evidence="2">CGMCC 4.7278</strain>
    </source>
</reference>
<dbReference type="EMBL" id="BMMW01000002">
    <property type="protein sequence ID" value="GGK53257.1"/>
    <property type="molecule type" value="Genomic_DNA"/>
</dbReference>
<feature type="signal peptide" evidence="1">
    <location>
        <begin position="1"/>
        <end position="18"/>
    </location>
</feature>
<evidence type="ECO:0000256" key="1">
    <source>
        <dbReference type="SAM" id="SignalP"/>
    </source>
</evidence>
<evidence type="ECO:0000313" key="3">
    <source>
        <dbReference type="Proteomes" id="UP000612956"/>
    </source>
</evidence>
<accession>A0A917QK92</accession>
<sequence length="197" mass="20488">MKLSRAAGALTSVLVAAAACGCESNTAEPATAVVIKSPVADAPTQGSRTKVPVAWDPCVRVGDDVVPASEGFDPGTRVRNDSINSDYAFIGCSFSRTEDISGQVLPAGKLTIWSANVTPQRVRDQLRERGLEATDTSVNGRSAMRWSEGVFGGCVVAMPGPDGVVEVMLSGLPALSNWDACAHIDSVAKSVESVLPK</sequence>
<gene>
    <name evidence="2" type="ORF">GCM10011591_26320</name>
</gene>
<name>A0A917QK92_9NOCA</name>
<organism evidence="2 3">
    <name type="scientific">Nocardia camponoti</name>
    <dbReference type="NCBI Taxonomy" id="1616106"/>
    <lineage>
        <taxon>Bacteria</taxon>
        <taxon>Bacillati</taxon>
        <taxon>Actinomycetota</taxon>
        <taxon>Actinomycetes</taxon>
        <taxon>Mycobacteriales</taxon>
        <taxon>Nocardiaceae</taxon>
        <taxon>Nocardia</taxon>
    </lineage>
</organism>
<dbReference type="PROSITE" id="PS51257">
    <property type="entry name" value="PROKAR_LIPOPROTEIN"/>
    <property type="match status" value="1"/>
</dbReference>
<reference evidence="2" key="2">
    <citation type="submission" date="2020-09" db="EMBL/GenBank/DDBJ databases">
        <authorList>
            <person name="Sun Q."/>
            <person name="Zhou Y."/>
        </authorList>
    </citation>
    <scope>NUCLEOTIDE SEQUENCE</scope>
    <source>
        <strain evidence="2">CGMCC 4.7278</strain>
    </source>
</reference>
<dbReference type="Proteomes" id="UP000612956">
    <property type="component" value="Unassembled WGS sequence"/>
</dbReference>
<comment type="caution">
    <text evidence="2">The sequence shown here is derived from an EMBL/GenBank/DDBJ whole genome shotgun (WGS) entry which is preliminary data.</text>
</comment>
<dbReference type="AlphaFoldDB" id="A0A917QK92"/>
<keyword evidence="1" id="KW-0732">Signal</keyword>